<proteinExistence type="inferred from homology"/>
<evidence type="ECO:0000313" key="6">
    <source>
        <dbReference type="EMBL" id="PAD77735.1"/>
    </source>
</evidence>
<dbReference type="EMBL" id="WOAA01000024">
    <property type="protein sequence ID" value="MUG68293.1"/>
    <property type="molecule type" value="Genomic_DNA"/>
</dbReference>
<keyword evidence="3 4" id="KW-0804">Transcription</keyword>
<keyword evidence="1 4" id="KW-0805">Transcription regulation</keyword>
<evidence type="ECO:0000256" key="2">
    <source>
        <dbReference type="ARBA" id="ARBA00023125"/>
    </source>
</evidence>
<dbReference type="InterPro" id="IPR052362">
    <property type="entry name" value="HTH-GbsR_regulator"/>
</dbReference>
<name>A0A268EX90_9BACL</name>
<evidence type="ECO:0000313" key="8">
    <source>
        <dbReference type="Proteomes" id="UP000435177"/>
    </source>
</evidence>
<reference evidence="5 8" key="2">
    <citation type="submission" date="2019-11" db="EMBL/GenBank/DDBJ databases">
        <title>Draft genome sequences of five Paenibacillus species of dairy origin.</title>
        <authorList>
            <person name="Olajide A.M."/>
            <person name="Chen S."/>
            <person name="Lapointe G."/>
        </authorList>
    </citation>
    <scope>NUCLEOTIDE SEQUENCE [LARGE SCALE GENOMIC DNA]</scope>
    <source>
        <strain evidence="5 8">3CS1</strain>
    </source>
</reference>
<dbReference type="InterPro" id="IPR036390">
    <property type="entry name" value="WH_DNA-bd_sf"/>
</dbReference>
<dbReference type="Proteomes" id="UP000435177">
    <property type="component" value="Unassembled WGS sequence"/>
</dbReference>
<dbReference type="Proteomes" id="UP000215596">
    <property type="component" value="Unassembled WGS sequence"/>
</dbReference>
<dbReference type="PIRSF" id="PIRSF006707">
    <property type="entry name" value="MJ1563"/>
    <property type="match status" value="1"/>
</dbReference>
<evidence type="ECO:0000313" key="5">
    <source>
        <dbReference type="EMBL" id="MUG68293.1"/>
    </source>
</evidence>
<dbReference type="OrthoDB" id="9800374at2"/>
<keyword evidence="2 4" id="KW-0238">DNA-binding</keyword>
<comment type="caution">
    <text evidence="6">The sequence shown here is derived from an EMBL/GenBank/DDBJ whole genome shotgun (WGS) entry which is preliminary data.</text>
</comment>
<dbReference type="GO" id="GO:0003677">
    <property type="term" value="F:DNA binding"/>
    <property type="evidence" value="ECO:0007669"/>
    <property type="project" value="UniProtKB-UniRule"/>
</dbReference>
<organism evidence="6 7">
    <name type="scientific">Paenibacillus campinasensis</name>
    <dbReference type="NCBI Taxonomy" id="66347"/>
    <lineage>
        <taxon>Bacteria</taxon>
        <taxon>Bacillati</taxon>
        <taxon>Bacillota</taxon>
        <taxon>Bacilli</taxon>
        <taxon>Bacillales</taxon>
        <taxon>Paenibacillaceae</taxon>
        <taxon>Paenibacillus</taxon>
    </lineage>
</organism>
<keyword evidence="8" id="KW-1185">Reference proteome</keyword>
<dbReference type="RefSeq" id="WP_095264809.1">
    <property type="nucleotide sequence ID" value="NZ_NPBY01000028.1"/>
</dbReference>
<evidence type="ECO:0000256" key="1">
    <source>
        <dbReference type="ARBA" id="ARBA00023015"/>
    </source>
</evidence>
<evidence type="ECO:0000256" key="3">
    <source>
        <dbReference type="ARBA" id="ARBA00023163"/>
    </source>
</evidence>
<dbReference type="PANTHER" id="PTHR38465:SF1">
    <property type="entry name" value="HTH-TYPE TRANSCRIPTIONAL REGULATOR MJ1563-RELATED"/>
    <property type="match status" value="1"/>
</dbReference>
<dbReference type="SUPFAM" id="SSF46785">
    <property type="entry name" value="Winged helix' DNA-binding domain"/>
    <property type="match status" value="1"/>
</dbReference>
<dbReference type="EMBL" id="NPBY01000028">
    <property type="protein sequence ID" value="PAD77735.1"/>
    <property type="molecule type" value="Genomic_DNA"/>
</dbReference>
<dbReference type="InterPro" id="IPR036388">
    <property type="entry name" value="WH-like_DNA-bd_sf"/>
</dbReference>
<comment type="similarity">
    <text evidence="4">Belongs to the GbsR family.</text>
</comment>
<reference evidence="6 7" key="1">
    <citation type="submission" date="2017-07" db="EMBL/GenBank/DDBJ databases">
        <title>Isolation and whole genome analysis of endospore-forming bacteria from heroin.</title>
        <authorList>
            <person name="Kalinowski J."/>
            <person name="Ahrens B."/>
            <person name="Al-Dilaimi A."/>
            <person name="Winkler A."/>
            <person name="Wibberg D."/>
            <person name="Schleenbecker U."/>
            <person name="Ruckert C."/>
            <person name="Wolfel R."/>
            <person name="Grass G."/>
        </authorList>
    </citation>
    <scope>NUCLEOTIDE SEQUENCE [LARGE SCALE GENOMIC DNA]</scope>
    <source>
        <strain evidence="6 7">7537-G1</strain>
    </source>
</reference>
<dbReference type="InterPro" id="IPR026282">
    <property type="entry name" value="MJ1563"/>
</dbReference>
<accession>A0A268EX90</accession>
<gene>
    <name evidence="6" type="ORF">CHH67_08830</name>
    <name evidence="5" type="ORF">GNP94_20120</name>
</gene>
<evidence type="ECO:0000256" key="4">
    <source>
        <dbReference type="PIRNR" id="PIRNR006707"/>
    </source>
</evidence>
<dbReference type="PANTHER" id="PTHR38465">
    <property type="entry name" value="HTH-TYPE TRANSCRIPTIONAL REGULATOR MJ1563-RELATED"/>
    <property type="match status" value="1"/>
</dbReference>
<evidence type="ECO:0000313" key="7">
    <source>
        <dbReference type="Proteomes" id="UP000215596"/>
    </source>
</evidence>
<sequence>MMEKDKPLEEQYEQAKHEVIEAIAQTMDLYGVNHTFGTLYGVMYFEEKEMTLEEMQQKMNMSKSNMSYAIRSLLSSQMVTKLDKKQVRKDQYIAETDFFKVFQNFFGNKLQREIDVMSLAIDEAIGAWSSIILSPDASEELRSLCLQDMFKLQEAKAYYEWLQRFVNHLQDGTLFQLLPTDASESSGQPK</sequence>
<protein>
    <recommendedName>
        <fullName evidence="4">HTH-type transcriptional regulator</fullName>
    </recommendedName>
</protein>
<dbReference type="AlphaFoldDB" id="A0A268EX90"/>
<dbReference type="Gene3D" id="1.10.10.10">
    <property type="entry name" value="Winged helix-like DNA-binding domain superfamily/Winged helix DNA-binding domain"/>
    <property type="match status" value="1"/>
</dbReference>